<accession>A0A917CV58</accession>
<evidence type="ECO:0000313" key="1">
    <source>
        <dbReference type="EMBL" id="GGF98693.1"/>
    </source>
</evidence>
<organism evidence="1 2">
    <name type="scientific">Paenibacillus albidus</name>
    <dbReference type="NCBI Taxonomy" id="2041023"/>
    <lineage>
        <taxon>Bacteria</taxon>
        <taxon>Bacillati</taxon>
        <taxon>Bacillota</taxon>
        <taxon>Bacilli</taxon>
        <taxon>Bacillales</taxon>
        <taxon>Paenibacillaceae</taxon>
        <taxon>Paenibacillus</taxon>
    </lineage>
</organism>
<protein>
    <submittedName>
        <fullName evidence="1">Uncharacterized protein</fullName>
    </submittedName>
</protein>
<name>A0A917CV58_9BACL</name>
<comment type="caution">
    <text evidence="1">The sequence shown here is derived from an EMBL/GenBank/DDBJ whole genome shotgun (WGS) entry which is preliminary data.</text>
</comment>
<proteinExistence type="predicted"/>
<gene>
    <name evidence="1" type="ORF">GCM10010912_49240</name>
</gene>
<evidence type="ECO:0000313" key="2">
    <source>
        <dbReference type="Proteomes" id="UP000637643"/>
    </source>
</evidence>
<dbReference type="EMBL" id="BMKR01000027">
    <property type="protein sequence ID" value="GGF98693.1"/>
    <property type="molecule type" value="Genomic_DNA"/>
</dbReference>
<sequence>MAPKSRRTPIDTPFVWGKAVRKHKAKLQENVHALFADIEAAEKQEEQELRGQDLSELGESAEQEIGKWLSVRNDCGTRNRLGQSCKARKATLWPYVE</sequence>
<keyword evidence="2" id="KW-1185">Reference proteome</keyword>
<dbReference type="Proteomes" id="UP000637643">
    <property type="component" value="Unassembled WGS sequence"/>
</dbReference>
<dbReference type="RefSeq" id="WP_229696330.1">
    <property type="nucleotide sequence ID" value="NZ_BMKR01000027.1"/>
</dbReference>
<dbReference type="AlphaFoldDB" id="A0A917CV58"/>
<reference evidence="1" key="1">
    <citation type="journal article" date="2014" name="Int. J. Syst. Evol. Microbiol.">
        <title>Complete genome sequence of Corynebacterium casei LMG S-19264T (=DSM 44701T), isolated from a smear-ripened cheese.</title>
        <authorList>
            <consortium name="US DOE Joint Genome Institute (JGI-PGF)"/>
            <person name="Walter F."/>
            <person name="Albersmeier A."/>
            <person name="Kalinowski J."/>
            <person name="Ruckert C."/>
        </authorList>
    </citation>
    <scope>NUCLEOTIDE SEQUENCE</scope>
    <source>
        <strain evidence="1">CGMCC 1.16134</strain>
    </source>
</reference>
<reference evidence="1" key="2">
    <citation type="submission" date="2020-09" db="EMBL/GenBank/DDBJ databases">
        <authorList>
            <person name="Sun Q."/>
            <person name="Zhou Y."/>
        </authorList>
    </citation>
    <scope>NUCLEOTIDE SEQUENCE</scope>
    <source>
        <strain evidence="1">CGMCC 1.16134</strain>
    </source>
</reference>